<evidence type="ECO:0000256" key="1">
    <source>
        <dbReference type="SAM" id="Phobius"/>
    </source>
</evidence>
<protein>
    <recommendedName>
        <fullName evidence="4">Sporulation and cell division repeat protein</fullName>
    </recommendedName>
</protein>
<sequence length="250" mass="27986">MRQEHLQTLPCKEEENRTLGSACRVPFLIFTEDRRYASGNWEQVPAVFFSAFTIFAEDRIRFSNLCVQARTIALTFHYLCPGGVSVRIVYPGSSDWFKKIVTMYRIIVSLLFVFGLYGGVSAQSLASFKERLSQPAGSAAVTVVEHGDAAGVVSRESQSNDRIRFKGYRIGIFFDNGAEARANALAAKQTFETAFPDIPVYLVYENPYFKVSAGNCVTSEEAIVLLGKIRSQFPEAYLMREDLTVADLIR</sequence>
<dbReference type="eggNOG" id="ENOG5033D44">
    <property type="taxonomic scope" value="Bacteria"/>
</dbReference>
<evidence type="ECO:0000313" key="2">
    <source>
        <dbReference type="EMBL" id="EDS04800.1"/>
    </source>
</evidence>
<accession>B0MSN6</accession>
<proteinExistence type="predicted"/>
<gene>
    <name evidence="2" type="ORF">ALIPUT_00673</name>
</gene>
<dbReference type="EMBL" id="ABFK02000016">
    <property type="protein sequence ID" value="EDS04800.1"/>
    <property type="molecule type" value="Genomic_DNA"/>
</dbReference>
<keyword evidence="1" id="KW-1133">Transmembrane helix</keyword>
<dbReference type="Proteomes" id="UP000005819">
    <property type="component" value="Unassembled WGS sequence"/>
</dbReference>
<evidence type="ECO:0008006" key="4">
    <source>
        <dbReference type="Google" id="ProtNLM"/>
    </source>
</evidence>
<comment type="caution">
    <text evidence="2">The sequence shown here is derived from an EMBL/GenBank/DDBJ whole genome shotgun (WGS) entry which is preliminary data.</text>
</comment>
<keyword evidence="1" id="KW-0472">Membrane</keyword>
<organism evidence="2 3">
    <name type="scientific">Alistipes putredinis DSM 17216</name>
    <dbReference type="NCBI Taxonomy" id="445970"/>
    <lineage>
        <taxon>Bacteria</taxon>
        <taxon>Pseudomonadati</taxon>
        <taxon>Bacteroidota</taxon>
        <taxon>Bacteroidia</taxon>
        <taxon>Bacteroidales</taxon>
        <taxon>Rikenellaceae</taxon>
        <taxon>Alistipes</taxon>
    </lineage>
</organism>
<evidence type="ECO:0000313" key="3">
    <source>
        <dbReference type="Proteomes" id="UP000005819"/>
    </source>
</evidence>
<dbReference type="HOGENOM" id="CLU_1109610_0_0_10"/>
<feature type="transmembrane region" description="Helical" evidence="1">
    <location>
        <begin position="102"/>
        <end position="122"/>
    </location>
</feature>
<reference evidence="2" key="1">
    <citation type="submission" date="2007-10" db="EMBL/GenBank/DDBJ databases">
        <authorList>
            <person name="Fulton L."/>
            <person name="Clifton S."/>
            <person name="Fulton B."/>
            <person name="Xu J."/>
            <person name="Minx P."/>
            <person name="Pepin K.H."/>
            <person name="Johnson M."/>
            <person name="Thiruvilangam P."/>
            <person name="Bhonagiri V."/>
            <person name="Nash W.E."/>
            <person name="Mardis E.R."/>
            <person name="Wilson R.K."/>
        </authorList>
    </citation>
    <scope>NUCLEOTIDE SEQUENCE [LARGE SCALE GENOMIC DNA]</scope>
    <source>
        <strain evidence="2">DSM 17216</strain>
    </source>
</reference>
<reference evidence="2" key="2">
    <citation type="submission" date="2013-09" db="EMBL/GenBank/DDBJ databases">
        <title>Draft genome sequence of Alistipes putredinis (DSM 17216).</title>
        <authorList>
            <person name="Sudarsanam P."/>
            <person name="Ley R."/>
            <person name="Guruge J."/>
            <person name="Turnbaugh P.J."/>
            <person name="Mahowald M."/>
            <person name="Liep D."/>
            <person name="Gordon J."/>
        </authorList>
    </citation>
    <scope>NUCLEOTIDE SEQUENCE</scope>
    <source>
        <strain evidence="2">DSM 17216</strain>
    </source>
</reference>
<dbReference type="AlphaFoldDB" id="B0MSN6"/>
<keyword evidence="3" id="KW-1185">Reference proteome</keyword>
<keyword evidence="1" id="KW-0812">Transmembrane</keyword>
<name>B0MSN6_9BACT</name>